<dbReference type="CDD" id="cd04301">
    <property type="entry name" value="NAT_SF"/>
    <property type="match status" value="1"/>
</dbReference>
<feature type="domain" description="N-acetyltransferase" evidence="2">
    <location>
        <begin position="6"/>
        <end position="92"/>
    </location>
</feature>
<dbReference type="InterPro" id="IPR000182">
    <property type="entry name" value="GNAT_dom"/>
</dbReference>
<dbReference type="SUPFAM" id="SSF55729">
    <property type="entry name" value="Acyl-CoA N-acyltransferases (Nat)"/>
    <property type="match status" value="1"/>
</dbReference>
<dbReference type="EMBL" id="JABVEC010000001">
    <property type="protein sequence ID" value="MBC6464387.1"/>
    <property type="molecule type" value="Genomic_DNA"/>
</dbReference>
<dbReference type="PANTHER" id="PTHR31435">
    <property type="entry name" value="PROTEIN NATD1"/>
    <property type="match status" value="1"/>
</dbReference>
<dbReference type="InterPro" id="IPR031165">
    <property type="entry name" value="GNAT_YJDJ"/>
</dbReference>
<dbReference type="Proteomes" id="UP000805614">
    <property type="component" value="Unassembled WGS sequence"/>
</dbReference>
<reference evidence="3 4" key="1">
    <citation type="submission" date="2020-06" db="EMBL/GenBank/DDBJ databases">
        <title>Actinomadura xiongansis sp. nov., isolated from soil of Baiyangdian.</title>
        <authorList>
            <person name="Zhang X."/>
        </authorList>
    </citation>
    <scope>NUCLEOTIDE SEQUENCE [LARGE SCALE GENOMIC DNA]</scope>
    <source>
        <strain evidence="3 4">HBUM206468</strain>
    </source>
</reference>
<dbReference type="PROSITE" id="PS51186">
    <property type="entry name" value="GNAT"/>
    <property type="match status" value="1"/>
</dbReference>
<keyword evidence="4" id="KW-1185">Reference proteome</keyword>
<evidence type="ECO:0000313" key="3">
    <source>
        <dbReference type="EMBL" id="MBC6464387.1"/>
    </source>
</evidence>
<dbReference type="PANTHER" id="PTHR31435:SF10">
    <property type="entry name" value="BSR4717 PROTEIN"/>
    <property type="match status" value="1"/>
</dbReference>
<evidence type="ECO:0000259" key="2">
    <source>
        <dbReference type="PROSITE" id="PS51729"/>
    </source>
</evidence>
<feature type="domain" description="N-acetyltransferase" evidence="1">
    <location>
        <begin position="1"/>
        <end position="110"/>
    </location>
</feature>
<comment type="caution">
    <text evidence="3">The sequence shown here is derived from an EMBL/GenBank/DDBJ whole genome shotgun (WGS) entry which is preliminary data.</text>
</comment>
<sequence>MALRVIDAPDKKRFEVYDGEELAGFLDYRLRGDDIALLHTEVDERFNGRGIGSRLVREALDASRDTGLGALPYCPFIRDWINRHPDYLDMVPEHRRAEFDLNADAGVRRD</sequence>
<organism evidence="3 4">
    <name type="scientific">Actinomadura alba</name>
    <dbReference type="NCBI Taxonomy" id="406431"/>
    <lineage>
        <taxon>Bacteria</taxon>
        <taxon>Bacillati</taxon>
        <taxon>Actinomycetota</taxon>
        <taxon>Actinomycetes</taxon>
        <taxon>Streptosporangiales</taxon>
        <taxon>Thermomonosporaceae</taxon>
        <taxon>Actinomadura</taxon>
    </lineage>
</organism>
<evidence type="ECO:0000313" key="4">
    <source>
        <dbReference type="Proteomes" id="UP000805614"/>
    </source>
</evidence>
<protein>
    <submittedName>
        <fullName evidence="3">N-acetyltransferase</fullName>
    </submittedName>
</protein>
<dbReference type="InterPro" id="IPR016181">
    <property type="entry name" value="Acyl_CoA_acyltransferase"/>
</dbReference>
<dbReference type="PROSITE" id="PS51729">
    <property type="entry name" value="GNAT_YJDJ"/>
    <property type="match status" value="1"/>
</dbReference>
<evidence type="ECO:0000259" key="1">
    <source>
        <dbReference type="PROSITE" id="PS51186"/>
    </source>
</evidence>
<dbReference type="Pfam" id="PF14542">
    <property type="entry name" value="Acetyltransf_CG"/>
    <property type="match status" value="1"/>
</dbReference>
<dbReference type="Gene3D" id="3.40.630.30">
    <property type="match status" value="1"/>
</dbReference>
<accession>A0ABR7LHS5</accession>
<proteinExistence type="predicted"/>
<gene>
    <name evidence="3" type="ORF">HKK74_02585</name>
</gene>
<name>A0ABR7LHS5_9ACTN</name>
<dbReference type="InterPro" id="IPR045057">
    <property type="entry name" value="Gcn5-rel_NAT"/>
</dbReference>